<name>A0A5B0MZ44_PUCGR</name>
<comment type="caution">
    <text evidence="2">The sequence shown here is derived from an EMBL/GenBank/DDBJ whole genome shotgun (WGS) entry which is preliminary data.</text>
</comment>
<evidence type="ECO:0000256" key="1">
    <source>
        <dbReference type="SAM" id="MobiDB-lite"/>
    </source>
</evidence>
<gene>
    <name evidence="2" type="ORF">PGTUg99_029861</name>
</gene>
<protein>
    <submittedName>
        <fullName evidence="2">Uncharacterized protein</fullName>
    </submittedName>
</protein>
<reference evidence="2 3" key="1">
    <citation type="submission" date="2019-05" db="EMBL/GenBank/DDBJ databases">
        <title>Emergence of the Ug99 lineage of the wheat stem rust pathogen through somatic hybridization.</title>
        <authorList>
            <person name="Li F."/>
            <person name="Upadhyaya N.M."/>
            <person name="Sperschneider J."/>
            <person name="Matny O."/>
            <person name="Nguyen-Phuc H."/>
            <person name="Mago R."/>
            <person name="Raley C."/>
            <person name="Miller M.E."/>
            <person name="Silverstein K.A.T."/>
            <person name="Henningsen E."/>
            <person name="Hirsch C.D."/>
            <person name="Visser B."/>
            <person name="Pretorius Z.A."/>
            <person name="Steffenson B.J."/>
            <person name="Schwessinger B."/>
            <person name="Dodds P.N."/>
            <person name="Figueroa M."/>
        </authorList>
    </citation>
    <scope>NUCLEOTIDE SEQUENCE [LARGE SCALE GENOMIC DNA]</scope>
    <source>
        <strain evidence="2 3">Ug99</strain>
    </source>
</reference>
<feature type="compositionally biased region" description="Low complexity" evidence="1">
    <location>
        <begin position="376"/>
        <end position="389"/>
    </location>
</feature>
<feature type="compositionally biased region" description="Polar residues" evidence="1">
    <location>
        <begin position="116"/>
        <end position="148"/>
    </location>
</feature>
<feature type="region of interest" description="Disordered" evidence="1">
    <location>
        <begin position="326"/>
        <end position="391"/>
    </location>
</feature>
<accession>A0A5B0MZ44</accession>
<evidence type="ECO:0000313" key="3">
    <source>
        <dbReference type="Proteomes" id="UP000325313"/>
    </source>
</evidence>
<feature type="region of interest" description="Disordered" evidence="1">
    <location>
        <begin position="452"/>
        <end position="486"/>
    </location>
</feature>
<evidence type="ECO:0000313" key="2">
    <source>
        <dbReference type="EMBL" id="KAA1082251.1"/>
    </source>
</evidence>
<feature type="compositionally biased region" description="Low complexity" evidence="1">
    <location>
        <begin position="165"/>
        <end position="176"/>
    </location>
</feature>
<dbReference type="AlphaFoldDB" id="A0A5B0MZ44"/>
<organism evidence="2 3">
    <name type="scientific">Puccinia graminis f. sp. tritici</name>
    <dbReference type="NCBI Taxonomy" id="56615"/>
    <lineage>
        <taxon>Eukaryota</taxon>
        <taxon>Fungi</taxon>
        <taxon>Dikarya</taxon>
        <taxon>Basidiomycota</taxon>
        <taxon>Pucciniomycotina</taxon>
        <taxon>Pucciniomycetes</taxon>
        <taxon>Pucciniales</taxon>
        <taxon>Pucciniaceae</taxon>
        <taxon>Puccinia</taxon>
    </lineage>
</organism>
<dbReference type="EMBL" id="VDEP01000439">
    <property type="protein sequence ID" value="KAA1082251.1"/>
    <property type="molecule type" value="Genomic_DNA"/>
</dbReference>
<dbReference type="Proteomes" id="UP000325313">
    <property type="component" value="Unassembled WGS sequence"/>
</dbReference>
<feature type="compositionally biased region" description="Low complexity" evidence="1">
    <location>
        <begin position="461"/>
        <end position="470"/>
    </location>
</feature>
<sequence>MNLERSRKTFHQKANSYETRIQHLEEVVHLLLNRTNSHWPHLVSSAPQAASFRYSEDRGLIPVLSKTNASSLEANWRNRWPNRCIPPNSLTHRRNPSSNTRILSAVKMSNPLTQSLVTRDSSTHSARSLTPSLSDAKHSPTQSTTLVPSYSPPTRSLLAPPPLSSNPSSISASPTTPSLTDSIVSLGIAETTAVLVHSAEALASPTVTQSLPPISAIVAEAPATGSIVSSPISRCHSPLPCHAELDVLASRLTKSFKSVELNQDHSPHRHLSLNATDNQRAIEKEAQSDHPLDTFMPALSLEPSVPASDDPSTKSVVLSTLPSVCSSEERPADTASVFLGGPSPSPARSSSAHLPTTAIVIESRDQSSTPSVVNGPAPTTSTATTSAPSGSYDHQLASISATDATIAPTSLSSLMLINNNENQDNLLPTSTLEYYNDIENCLTLSGVNETKKKKKKKKTINSKSNSSTTSLAQPVDTLNTPEKVLPSPHVDVPTAVVGSLTVMDEETLAAFKRQNDPRYRPIKDSEFVPFEDW</sequence>
<proteinExistence type="predicted"/>
<feature type="region of interest" description="Disordered" evidence="1">
    <location>
        <begin position="116"/>
        <end position="176"/>
    </location>
</feature>